<sequence>MSAPSSAPQEGEAAERGRAGWPQPAVITQDEWGAFRYRGKTLDEILTMSMDDFIKLLPARQRRSLRRGLKPEHRKLLERIRKARQLASQGKKVVIKTHQRDMIILPEMAGLTIQVYNGITWIPVYISPWHIGHYLGEFAITCKPVQHGEPGLKATKSSLHIAAK</sequence>
<dbReference type="EMBL" id="JZWT02000007">
    <property type="protein sequence ID" value="MFB6490301.1"/>
    <property type="molecule type" value="Genomic_DNA"/>
</dbReference>
<organism evidence="1 2">
    <name type="scientific">Thermoproteus sp. AZ2</name>
    <dbReference type="NCBI Taxonomy" id="1609232"/>
    <lineage>
        <taxon>Archaea</taxon>
        <taxon>Thermoproteota</taxon>
        <taxon>Thermoprotei</taxon>
        <taxon>Thermoproteales</taxon>
        <taxon>Thermoproteaceae</taxon>
        <taxon>Thermoproteus</taxon>
    </lineage>
</organism>
<accession>A0ACC6V048</accession>
<keyword evidence="1" id="KW-0689">Ribosomal protein</keyword>
<name>A0ACC6V048_9CREN</name>
<proteinExistence type="predicted"/>
<keyword evidence="1" id="KW-0687">Ribonucleoprotein</keyword>
<comment type="caution">
    <text evidence="1">The sequence shown here is derived from an EMBL/GenBank/DDBJ whole genome shotgun (WGS) entry which is preliminary data.</text>
</comment>
<gene>
    <name evidence="1" type="ORF">TU35_003480</name>
</gene>
<evidence type="ECO:0000313" key="1">
    <source>
        <dbReference type="EMBL" id="MFB6490301.1"/>
    </source>
</evidence>
<evidence type="ECO:0000313" key="2">
    <source>
        <dbReference type="Proteomes" id="UP000033636"/>
    </source>
</evidence>
<protein>
    <submittedName>
        <fullName evidence="1">30S ribosomal protein S19</fullName>
    </submittedName>
</protein>
<reference evidence="1" key="1">
    <citation type="submission" date="2024-07" db="EMBL/GenBank/DDBJ databases">
        <title>Metagenome and Metagenome-Assembled Genomes of Archaea from a hot spring from the geothermal field of Los Azufres, Mexico.</title>
        <authorList>
            <person name="Marin-Paredes R."/>
            <person name="Martinez-Romero E."/>
            <person name="Servin-Garciduenas L.E."/>
        </authorList>
    </citation>
    <scope>NUCLEOTIDE SEQUENCE</scope>
</reference>
<dbReference type="Proteomes" id="UP000033636">
    <property type="component" value="Unassembled WGS sequence"/>
</dbReference>